<organism evidence="2 3">
    <name type="scientific">Paramecium primaurelia</name>
    <dbReference type="NCBI Taxonomy" id="5886"/>
    <lineage>
        <taxon>Eukaryota</taxon>
        <taxon>Sar</taxon>
        <taxon>Alveolata</taxon>
        <taxon>Ciliophora</taxon>
        <taxon>Intramacronucleata</taxon>
        <taxon>Oligohymenophorea</taxon>
        <taxon>Peniculida</taxon>
        <taxon>Parameciidae</taxon>
        <taxon>Paramecium</taxon>
    </lineage>
</organism>
<gene>
    <name evidence="2" type="ORF">PPRIM_AZ9-3.1.T0760165</name>
</gene>
<sequence length="148" mass="17482">MMKISKMNLMNNFHPKCQQQRTILNIRNTSLIRYSCCQIYLQIKNYPDKQGGDSSNFQLIQKAKEVLSYPEKKKIYDKFGKQRITQIIQYQESIIKKCEPYNLGHKIALKDVALGAYHKNSQIQIDLLKQVLQNYNRQSNQIKLSIQR</sequence>
<name>A0A8S1NI97_PARPR</name>
<comment type="caution">
    <text evidence="2">The sequence shown here is derived from an EMBL/GenBank/DDBJ whole genome shotgun (WGS) entry which is preliminary data.</text>
</comment>
<feature type="domain" description="J" evidence="1">
    <location>
        <begin position="1"/>
        <end position="80"/>
    </location>
</feature>
<protein>
    <recommendedName>
        <fullName evidence="1">J domain-containing protein</fullName>
    </recommendedName>
</protein>
<dbReference type="PROSITE" id="PS50076">
    <property type="entry name" value="DNAJ_2"/>
    <property type="match status" value="1"/>
</dbReference>
<dbReference type="AlphaFoldDB" id="A0A8S1NI97"/>
<evidence type="ECO:0000313" key="2">
    <source>
        <dbReference type="EMBL" id="CAD8086404.1"/>
    </source>
</evidence>
<dbReference type="Proteomes" id="UP000688137">
    <property type="component" value="Unassembled WGS sequence"/>
</dbReference>
<evidence type="ECO:0000313" key="3">
    <source>
        <dbReference type="Proteomes" id="UP000688137"/>
    </source>
</evidence>
<evidence type="ECO:0000259" key="1">
    <source>
        <dbReference type="PROSITE" id="PS50076"/>
    </source>
</evidence>
<reference evidence="2" key="1">
    <citation type="submission" date="2021-01" db="EMBL/GenBank/DDBJ databases">
        <authorList>
            <consortium name="Genoscope - CEA"/>
            <person name="William W."/>
        </authorList>
    </citation>
    <scope>NUCLEOTIDE SEQUENCE</scope>
</reference>
<accession>A0A8S1NI97</accession>
<keyword evidence="3" id="KW-1185">Reference proteome</keyword>
<proteinExistence type="predicted"/>
<dbReference type="Pfam" id="PF00226">
    <property type="entry name" value="DnaJ"/>
    <property type="match status" value="1"/>
</dbReference>
<dbReference type="InterPro" id="IPR001623">
    <property type="entry name" value="DnaJ_domain"/>
</dbReference>
<dbReference type="EMBL" id="CAJJDM010000079">
    <property type="protein sequence ID" value="CAD8086404.1"/>
    <property type="molecule type" value="Genomic_DNA"/>
</dbReference>